<evidence type="ECO:0000256" key="8">
    <source>
        <dbReference type="SAM" id="Phobius"/>
    </source>
</evidence>
<dbReference type="AlphaFoldDB" id="A0A3B0LUU9"/>
<evidence type="ECO:0000256" key="3">
    <source>
        <dbReference type="ARBA" id="ARBA00022475"/>
    </source>
</evidence>
<evidence type="ECO:0000259" key="9">
    <source>
        <dbReference type="Pfam" id="PF25876"/>
    </source>
</evidence>
<dbReference type="Gene3D" id="2.40.50.100">
    <property type="match status" value="1"/>
</dbReference>
<gene>
    <name evidence="12" type="primary">mdtA</name>
    <name evidence="12" type="ORF">ARTV_0270</name>
</gene>
<dbReference type="NCBIfam" id="TIGR01730">
    <property type="entry name" value="RND_mfp"/>
    <property type="match status" value="1"/>
</dbReference>
<keyword evidence="3" id="KW-1003">Cell membrane</keyword>
<evidence type="ECO:0000256" key="2">
    <source>
        <dbReference type="ARBA" id="ARBA00009477"/>
    </source>
</evidence>
<feature type="coiled-coil region" evidence="6">
    <location>
        <begin position="127"/>
        <end position="154"/>
    </location>
</feature>
<feature type="compositionally biased region" description="Polar residues" evidence="7">
    <location>
        <begin position="41"/>
        <end position="52"/>
    </location>
</feature>
<dbReference type="InterPro" id="IPR058624">
    <property type="entry name" value="MdtA-like_HH"/>
</dbReference>
<dbReference type="Gene3D" id="2.40.30.170">
    <property type="match status" value="1"/>
</dbReference>
<evidence type="ECO:0000256" key="1">
    <source>
        <dbReference type="ARBA" id="ARBA00004236"/>
    </source>
</evidence>
<dbReference type="InterPro" id="IPR006143">
    <property type="entry name" value="RND_pump_MFP"/>
</dbReference>
<evidence type="ECO:0000313" key="12">
    <source>
        <dbReference type="EMBL" id="SSW94741.1"/>
    </source>
</evidence>
<evidence type="ECO:0000256" key="5">
    <source>
        <dbReference type="ARBA" id="ARBA00023136"/>
    </source>
</evidence>
<dbReference type="Gene3D" id="1.10.287.470">
    <property type="entry name" value="Helix hairpin bin"/>
    <property type="match status" value="1"/>
</dbReference>
<feature type="domain" description="Multidrug resistance protein MdtA-like beta-barrel" evidence="11">
    <location>
        <begin position="233"/>
        <end position="316"/>
    </location>
</feature>
<evidence type="ECO:0000256" key="4">
    <source>
        <dbReference type="ARBA" id="ARBA00022519"/>
    </source>
</evidence>
<dbReference type="InterPro" id="IPR058625">
    <property type="entry name" value="MdtA-like_BSH"/>
</dbReference>
<dbReference type="PANTHER" id="PTHR30469">
    <property type="entry name" value="MULTIDRUG RESISTANCE PROTEIN MDTA"/>
    <property type="match status" value="1"/>
</dbReference>
<name>A0A3B0LUU9_9GAMM</name>
<keyword evidence="8" id="KW-1133">Transmembrane helix</keyword>
<keyword evidence="6" id="KW-0175">Coiled coil</keyword>
<feature type="transmembrane region" description="Helical" evidence="8">
    <location>
        <begin position="12"/>
        <end position="31"/>
    </location>
</feature>
<dbReference type="Pfam" id="PF25917">
    <property type="entry name" value="BSH_RND"/>
    <property type="match status" value="1"/>
</dbReference>
<dbReference type="SUPFAM" id="SSF111369">
    <property type="entry name" value="HlyD-like secretion proteins"/>
    <property type="match status" value="1"/>
</dbReference>
<comment type="subcellular location">
    <subcellularLocation>
        <location evidence="1">Cell membrane</location>
    </subcellularLocation>
</comment>
<feature type="domain" description="Multidrug resistance protein MdtA-like alpha-helical hairpin" evidence="9">
    <location>
        <begin position="127"/>
        <end position="196"/>
    </location>
</feature>
<sequence precursor="true">MNNNNHRRKIVISAIAIIFLSLSGMFAWRYFHSQTPTAAVLSSPQASKQSSTKSRKTPLPPVQAALSVRQSIPHILTALGTVQAANTVMVTSRVQGQLMALHFTEGQAVKAGDLLAEIDPRPFQISLAQAEGQLLKDQAQLHNARQDLARYQKLATSKVISQQELDRQRTLVQQIEGSVKIDQAAISNAKLQLTYSSITAPIAGRVGLKQIDIGNYITSGSTSPIVIITQTTPIDAVFALPEVDIPLIKIAQQQKTKIPLIAWDRNNSAKIAAGYLLSTDNQIDSTTGTLKMKARFANKDNRIFPNQFINIQIQVNTLKNVVVIPTAALQMGSIGHFV</sequence>
<comment type="similarity">
    <text evidence="2">Belongs to the membrane fusion protein (MFP) (TC 8.A.1) family.</text>
</comment>
<proteinExistence type="inferred from homology"/>
<dbReference type="Pfam" id="PF25944">
    <property type="entry name" value="Beta-barrel_RND"/>
    <property type="match status" value="1"/>
</dbReference>
<evidence type="ECO:0000259" key="11">
    <source>
        <dbReference type="Pfam" id="PF25944"/>
    </source>
</evidence>
<keyword evidence="4" id="KW-0997">Cell inner membrane</keyword>
<dbReference type="InterPro" id="IPR058626">
    <property type="entry name" value="MdtA-like_b-barrel"/>
</dbReference>
<dbReference type="GO" id="GO:0015562">
    <property type="term" value="F:efflux transmembrane transporter activity"/>
    <property type="evidence" value="ECO:0007669"/>
    <property type="project" value="TreeGrafter"/>
</dbReference>
<dbReference type="Pfam" id="PF25876">
    <property type="entry name" value="HH_MFP_RND"/>
    <property type="match status" value="1"/>
</dbReference>
<keyword evidence="8" id="KW-0812">Transmembrane</keyword>
<evidence type="ECO:0000256" key="6">
    <source>
        <dbReference type="SAM" id="Coils"/>
    </source>
</evidence>
<dbReference type="PANTHER" id="PTHR30469:SF12">
    <property type="entry name" value="MULTIDRUG RESISTANCE PROTEIN MDTA"/>
    <property type="match status" value="1"/>
</dbReference>
<dbReference type="NCBIfam" id="NF008589">
    <property type="entry name" value="PRK11556.1"/>
    <property type="match status" value="1"/>
</dbReference>
<dbReference type="GO" id="GO:1990281">
    <property type="term" value="C:efflux pump complex"/>
    <property type="evidence" value="ECO:0007669"/>
    <property type="project" value="TreeGrafter"/>
</dbReference>
<keyword evidence="5 8" id="KW-0472">Membrane</keyword>
<evidence type="ECO:0000259" key="10">
    <source>
        <dbReference type="Pfam" id="PF25917"/>
    </source>
</evidence>
<organism evidence="12">
    <name type="scientific">Arsenophonus endosymbiont of Trialeurodes vaporariorum</name>
    <dbReference type="NCBI Taxonomy" id="235567"/>
    <lineage>
        <taxon>Bacteria</taxon>
        <taxon>Pseudomonadati</taxon>
        <taxon>Pseudomonadota</taxon>
        <taxon>Gammaproteobacteria</taxon>
        <taxon>Enterobacterales</taxon>
        <taxon>Morganellaceae</taxon>
        <taxon>Arsenophonus</taxon>
    </lineage>
</organism>
<feature type="domain" description="Multidrug resistance protein MdtA-like barrel-sandwich hybrid" evidence="10">
    <location>
        <begin position="86"/>
        <end position="229"/>
    </location>
</feature>
<evidence type="ECO:0000256" key="7">
    <source>
        <dbReference type="SAM" id="MobiDB-lite"/>
    </source>
</evidence>
<accession>A0A3B0LUU9</accession>
<reference evidence="12" key="1">
    <citation type="submission" date="2018-04" db="EMBL/GenBank/DDBJ databases">
        <authorList>
            <person name="Go L.Y."/>
            <person name="Mitchell J.A."/>
        </authorList>
    </citation>
    <scope>NUCLEOTIDE SEQUENCE</scope>
    <source>
        <strain evidence="12">ARTV</strain>
    </source>
</reference>
<protein>
    <submittedName>
        <fullName evidence="12">Multidrug resistance protein MdtA</fullName>
    </submittedName>
</protein>
<dbReference type="EMBL" id="UFQR01000001">
    <property type="protein sequence ID" value="SSW94741.1"/>
    <property type="molecule type" value="Genomic_DNA"/>
</dbReference>
<feature type="region of interest" description="Disordered" evidence="7">
    <location>
        <begin position="41"/>
        <end position="60"/>
    </location>
</feature>